<keyword evidence="12" id="KW-1185">Reference proteome</keyword>
<dbReference type="STRING" id="306540.SAMN05421839_10816"/>
<keyword evidence="7" id="KW-0812">Transmembrane</keyword>
<dbReference type="Pfam" id="PF10502">
    <property type="entry name" value="Peptidase_S26"/>
    <property type="match status" value="1"/>
</dbReference>
<sequence>MTKPHFTKKQRIVLSVLTFFFIAFFIHLFIFRTAIVDGHSMAPTVNDKQTIMYNRLSYLFDSPHRGDVVVIKRDEQTYIKRIIGLPTETLSYQDQQLYIDNIPYRQTFMTDERSFWTHNIKPTYIPEQYYYVMGDNRQNSRDSRNSLGLISKENIIGRAEIIIYPFDEWQVIY</sequence>
<dbReference type="GO" id="GO:0009003">
    <property type="term" value="F:signal peptidase activity"/>
    <property type="evidence" value="ECO:0007669"/>
    <property type="project" value="UniProtKB-EC"/>
</dbReference>
<evidence type="ECO:0000313" key="11">
    <source>
        <dbReference type="Proteomes" id="UP000242243"/>
    </source>
</evidence>
<dbReference type="PRINTS" id="PR00727">
    <property type="entry name" value="LEADERPTASE"/>
</dbReference>
<feature type="active site" evidence="6">
    <location>
        <position position="80"/>
    </location>
</feature>
<evidence type="ECO:0000313" key="12">
    <source>
        <dbReference type="Proteomes" id="UP000321547"/>
    </source>
</evidence>
<evidence type="ECO:0000256" key="7">
    <source>
        <dbReference type="RuleBase" id="RU362042"/>
    </source>
</evidence>
<dbReference type="GO" id="GO:0004252">
    <property type="term" value="F:serine-type endopeptidase activity"/>
    <property type="evidence" value="ECO:0007669"/>
    <property type="project" value="InterPro"/>
</dbReference>
<evidence type="ECO:0000256" key="5">
    <source>
        <dbReference type="ARBA" id="ARBA00022801"/>
    </source>
</evidence>
<organism evidence="10 11">
    <name type="scientific">Halolactibacillus halophilus</name>
    <dbReference type="NCBI Taxonomy" id="306540"/>
    <lineage>
        <taxon>Bacteria</taxon>
        <taxon>Bacillati</taxon>
        <taxon>Bacillota</taxon>
        <taxon>Bacilli</taxon>
        <taxon>Bacillales</taxon>
        <taxon>Bacillaceae</taxon>
        <taxon>Halolactibacillus</taxon>
    </lineage>
</organism>
<dbReference type="OrthoDB" id="9802919at2"/>
<dbReference type="InterPro" id="IPR019533">
    <property type="entry name" value="Peptidase_S26"/>
</dbReference>
<reference evidence="10 11" key="1">
    <citation type="submission" date="2016-10" db="EMBL/GenBank/DDBJ databases">
        <authorList>
            <person name="de Groot N.N."/>
        </authorList>
    </citation>
    <scope>NUCLEOTIDE SEQUENCE [LARGE SCALE GENOMIC DNA]</scope>
    <source>
        <strain evidence="10 11">DSM 17073</strain>
    </source>
</reference>
<keyword evidence="7" id="KW-1133">Transmembrane helix</keyword>
<protein>
    <recommendedName>
        <fullName evidence="4 7">Signal peptidase I</fullName>
        <ecNumber evidence="4 7">3.4.21.89</ecNumber>
    </recommendedName>
</protein>
<evidence type="ECO:0000256" key="2">
    <source>
        <dbReference type="ARBA" id="ARBA00004401"/>
    </source>
</evidence>
<dbReference type="GO" id="GO:0005886">
    <property type="term" value="C:plasma membrane"/>
    <property type="evidence" value="ECO:0007669"/>
    <property type="project" value="UniProtKB-SubCell"/>
</dbReference>
<accession>A0A1I5N834</accession>
<dbReference type="SUPFAM" id="SSF51306">
    <property type="entry name" value="LexA/Signal peptidase"/>
    <property type="match status" value="1"/>
</dbReference>
<evidence type="ECO:0000313" key="10">
    <source>
        <dbReference type="EMBL" id="SFP17772.1"/>
    </source>
</evidence>
<dbReference type="Proteomes" id="UP000321547">
    <property type="component" value="Unassembled WGS sequence"/>
</dbReference>
<proteinExistence type="inferred from homology"/>
<feature type="transmembrane region" description="Helical" evidence="7">
    <location>
        <begin position="12"/>
        <end position="31"/>
    </location>
</feature>
<evidence type="ECO:0000259" key="8">
    <source>
        <dbReference type="Pfam" id="PF10502"/>
    </source>
</evidence>
<dbReference type="PANTHER" id="PTHR43390:SF1">
    <property type="entry name" value="CHLOROPLAST PROCESSING PEPTIDASE"/>
    <property type="match status" value="1"/>
</dbReference>
<dbReference type="AlphaFoldDB" id="A0A1I5N834"/>
<dbReference type="Proteomes" id="UP000242243">
    <property type="component" value="Unassembled WGS sequence"/>
</dbReference>
<evidence type="ECO:0000256" key="6">
    <source>
        <dbReference type="PIRSR" id="PIRSR600223-1"/>
    </source>
</evidence>
<keyword evidence="7" id="KW-0472">Membrane</keyword>
<dbReference type="EC" id="3.4.21.89" evidence="4 7"/>
<dbReference type="PROSITE" id="PS00761">
    <property type="entry name" value="SPASE_I_3"/>
    <property type="match status" value="1"/>
</dbReference>
<dbReference type="NCBIfam" id="TIGR02227">
    <property type="entry name" value="sigpep_I_bact"/>
    <property type="match status" value="1"/>
</dbReference>
<dbReference type="InterPro" id="IPR036286">
    <property type="entry name" value="LexA/Signal_pep-like_sf"/>
</dbReference>
<dbReference type="RefSeq" id="WP_089830820.1">
    <property type="nucleotide sequence ID" value="NZ_BJWI01000006.1"/>
</dbReference>
<keyword evidence="5 7" id="KW-0378">Hydrolase</keyword>
<dbReference type="InterPro" id="IPR019758">
    <property type="entry name" value="Pept_S26A_signal_pept_1_CS"/>
</dbReference>
<evidence type="ECO:0000256" key="1">
    <source>
        <dbReference type="ARBA" id="ARBA00000677"/>
    </source>
</evidence>
<feature type="active site" evidence="6">
    <location>
        <position position="40"/>
    </location>
</feature>
<dbReference type="PANTHER" id="PTHR43390">
    <property type="entry name" value="SIGNAL PEPTIDASE I"/>
    <property type="match status" value="1"/>
</dbReference>
<evidence type="ECO:0000313" key="9">
    <source>
        <dbReference type="EMBL" id="GEM01202.1"/>
    </source>
</evidence>
<comment type="catalytic activity">
    <reaction evidence="1 7">
        <text>Cleavage of hydrophobic, N-terminal signal or leader sequences from secreted and periplasmic proteins.</text>
        <dbReference type="EC" id="3.4.21.89"/>
    </reaction>
</comment>
<evidence type="ECO:0000256" key="3">
    <source>
        <dbReference type="ARBA" id="ARBA00009370"/>
    </source>
</evidence>
<name>A0A1I5N834_9BACI</name>
<dbReference type="EMBL" id="BJWI01000006">
    <property type="protein sequence ID" value="GEM01202.1"/>
    <property type="molecule type" value="Genomic_DNA"/>
</dbReference>
<dbReference type="GO" id="GO:0006465">
    <property type="term" value="P:signal peptide processing"/>
    <property type="evidence" value="ECO:0007669"/>
    <property type="project" value="InterPro"/>
</dbReference>
<gene>
    <name evidence="9" type="primary">sipS</name>
    <name evidence="9" type="ORF">HHA03_07340</name>
    <name evidence="10" type="ORF">SAMN05421839_10816</name>
</gene>
<dbReference type="Gene3D" id="2.10.109.10">
    <property type="entry name" value="Umud Fragment, subunit A"/>
    <property type="match status" value="1"/>
</dbReference>
<evidence type="ECO:0000256" key="4">
    <source>
        <dbReference type="ARBA" id="ARBA00013208"/>
    </source>
</evidence>
<feature type="domain" description="Peptidase S26" evidence="8">
    <location>
        <begin position="11"/>
        <end position="163"/>
    </location>
</feature>
<dbReference type="CDD" id="cd06530">
    <property type="entry name" value="S26_SPase_I"/>
    <property type="match status" value="1"/>
</dbReference>
<reference evidence="9 12" key="2">
    <citation type="submission" date="2019-07" db="EMBL/GenBank/DDBJ databases">
        <title>Whole genome shotgun sequence of Halolactibacillus halophilus NBRC 100868.</title>
        <authorList>
            <person name="Hosoyama A."/>
            <person name="Uohara A."/>
            <person name="Ohji S."/>
            <person name="Ichikawa N."/>
        </authorList>
    </citation>
    <scope>NUCLEOTIDE SEQUENCE [LARGE SCALE GENOMIC DNA]</scope>
    <source>
        <strain evidence="9 12">NBRC 100868</strain>
    </source>
</reference>
<dbReference type="EMBL" id="FOXC01000008">
    <property type="protein sequence ID" value="SFP17772.1"/>
    <property type="molecule type" value="Genomic_DNA"/>
</dbReference>
<keyword evidence="7" id="KW-0645">Protease</keyword>
<comment type="similarity">
    <text evidence="3 7">Belongs to the peptidase S26 family.</text>
</comment>
<dbReference type="InterPro" id="IPR000223">
    <property type="entry name" value="Pept_S26A_signal_pept_1"/>
</dbReference>
<comment type="subcellular location">
    <subcellularLocation>
        <location evidence="2">Cell membrane</location>
        <topology evidence="2">Single-pass type II membrane protein</topology>
    </subcellularLocation>
    <subcellularLocation>
        <location evidence="7">Membrane</location>
        <topology evidence="7">Single-pass type II membrane protein</topology>
    </subcellularLocation>
</comment>